<dbReference type="Proteomes" id="UP000562352">
    <property type="component" value="Unassembled WGS sequence"/>
</dbReference>
<feature type="domain" description="HTH tetR-type" evidence="5">
    <location>
        <begin position="10"/>
        <end position="70"/>
    </location>
</feature>
<dbReference type="GO" id="GO:0000976">
    <property type="term" value="F:transcription cis-regulatory region binding"/>
    <property type="evidence" value="ECO:0007669"/>
    <property type="project" value="TreeGrafter"/>
</dbReference>
<dbReference type="EMBL" id="JACHJJ010000027">
    <property type="protein sequence ID" value="MBB5966870.1"/>
    <property type="molecule type" value="Genomic_DNA"/>
</dbReference>
<evidence type="ECO:0000256" key="3">
    <source>
        <dbReference type="ARBA" id="ARBA00023163"/>
    </source>
</evidence>
<dbReference type="GO" id="GO:0003700">
    <property type="term" value="F:DNA-binding transcription factor activity"/>
    <property type="evidence" value="ECO:0007669"/>
    <property type="project" value="TreeGrafter"/>
</dbReference>
<evidence type="ECO:0000259" key="5">
    <source>
        <dbReference type="PROSITE" id="PS50977"/>
    </source>
</evidence>
<evidence type="ECO:0000256" key="2">
    <source>
        <dbReference type="ARBA" id="ARBA00023125"/>
    </source>
</evidence>
<dbReference type="Pfam" id="PF00440">
    <property type="entry name" value="TetR_N"/>
    <property type="match status" value="1"/>
</dbReference>
<dbReference type="InterPro" id="IPR009057">
    <property type="entry name" value="Homeodomain-like_sf"/>
</dbReference>
<comment type="caution">
    <text evidence="6">The sequence shown here is derived from an EMBL/GenBank/DDBJ whole genome shotgun (WGS) entry which is preliminary data.</text>
</comment>
<protein>
    <submittedName>
        <fullName evidence="6">AcrR family transcriptional regulator</fullName>
    </submittedName>
</protein>
<dbReference type="InterPro" id="IPR050109">
    <property type="entry name" value="HTH-type_TetR-like_transc_reg"/>
</dbReference>
<evidence type="ECO:0000256" key="1">
    <source>
        <dbReference type="ARBA" id="ARBA00023015"/>
    </source>
</evidence>
<proteinExistence type="predicted"/>
<reference evidence="6 7" key="1">
    <citation type="submission" date="2020-08" db="EMBL/GenBank/DDBJ databases">
        <title>Genomic Encyclopedia of Type Strains, Phase III (KMG-III): the genomes of soil and plant-associated and newly described type strains.</title>
        <authorList>
            <person name="Whitman W."/>
        </authorList>
    </citation>
    <scope>NUCLEOTIDE SEQUENCE [LARGE SCALE GENOMIC DNA]</scope>
    <source>
        <strain evidence="6 7">CECT 3303</strain>
    </source>
</reference>
<keyword evidence="2 4" id="KW-0238">DNA-binding</keyword>
<dbReference type="PRINTS" id="PR00455">
    <property type="entry name" value="HTHTETR"/>
</dbReference>
<dbReference type="RefSeq" id="WP_184947423.1">
    <property type="nucleotide sequence ID" value="NZ_BAAAWZ010000001.1"/>
</dbReference>
<keyword evidence="7" id="KW-1185">Reference proteome</keyword>
<dbReference type="SUPFAM" id="SSF46689">
    <property type="entry name" value="Homeodomain-like"/>
    <property type="match status" value="1"/>
</dbReference>
<accession>A0A841DA47</accession>
<feature type="DNA-binding region" description="H-T-H motif" evidence="4">
    <location>
        <begin position="33"/>
        <end position="52"/>
    </location>
</feature>
<dbReference type="InterPro" id="IPR001647">
    <property type="entry name" value="HTH_TetR"/>
</dbReference>
<evidence type="ECO:0000313" key="6">
    <source>
        <dbReference type="EMBL" id="MBB5966870.1"/>
    </source>
</evidence>
<keyword evidence="3" id="KW-0804">Transcription</keyword>
<dbReference type="Gene3D" id="1.10.357.10">
    <property type="entry name" value="Tetracycline Repressor, domain 2"/>
    <property type="match status" value="1"/>
</dbReference>
<name>A0A841DA47_PLAVE</name>
<dbReference type="PANTHER" id="PTHR30055">
    <property type="entry name" value="HTH-TYPE TRANSCRIPTIONAL REGULATOR RUTR"/>
    <property type="match status" value="1"/>
</dbReference>
<gene>
    <name evidence="6" type="ORF">FHS22_006169</name>
</gene>
<dbReference type="PANTHER" id="PTHR30055:SF234">
    <property type="entry name" value="HTH-TYPE TRANSCRIPTIONAL REGULATOR BETI"/>
    <property type="match status" value="1"/>
</dbReference>
<sequence length="204" mass="21755">MSGLRERRRLKAMRAVQERALDLFDEKGFAAVTVEEIAAAAEVSPSSVYRYFGTKEGIVVADEFGRMIPEALEDFLVPGDPVGGLLRAVRACGSAPEGASGSGDAGEGHQTRSPWRRARYLFAEPSVRVAVCADLDHAGRRIAPLIAAAGGLTGTQARVTANALVFGCFAALEQCYLDGGGRPVADYVEEGMRPLRGIWPSSDR</sequence>
<dbReference type="AlphaFoldDB" id="A0A841DA47"/>
<keyword evidence="1" id="KW-0805">Transcription regulation</keyword>
<dbReference type="PROSITE" id="PS50977">
    <property type="entry name" value="HTH_TETR_2"/>
    <property type="match status" value="1"/>
</dbReference>
<organism evidence="6 7">
    <name type="scientific">Planomonospora venezuelensis</name>
    <dbReference type="NCBI Taxonomy" id="1999"/>
    <lineage>
        <taxon>Bacteria</taxon>
        <taxon>Bacillati</taxon>
        <taxon>Actinomycetota</taxon>
        <taxon>Actinomycetes</taxon>
        <taxon>Streptosporangiales</taxon>
        <taxon>Streptosporangiaceae</taxon>
        <taxon>Planomonospora</taxon>
    </lineage>
</organism>
<evidence type="ECO:0000313" key="7">
    <source>
        <dbReference type="Proteomes" id="UP000562352"/>
    </source>
</evidence>
<dbReference type="Gene3D" id="1.10.10.60">
    <property type="entry name" value="Homeodomain-like"/>
    <property type="match status" value="1"/>
</dbReference>
<evidence type="ECO:0000256" key="4">
    <source>
        <dbReference type="PROSITE-ProRule" id="PRU00335"/>
    </source>
</evidence>